<dbReference type="KEGG" id="aba:Acid345_1012"/>
<reference evidence="4 5" key="1">
    <citation type="journal article" date="2009" name="Appl. Environ. Microbiol.">
        <title>Three genomes from the phylum Acidobacteria provide insight into the lifestyles of these microorganisms in soils.</title>
        <authorList>
            <person name="Ward N.L."/>
            <person name="Challacombe J.F."/>
            <person name="Janssen P.H."/>
            <person name="Henrissat B."/>
            <person name="Coutinho P.M."/>
            <person name="Wu M."/>
            <person name="Xie G."/>
            <person name="Haft D.H."/>
            <person name="Sait M."/>
            <person name="Badger J."/>
            <person name="Barabote R.D."/>
            <person name="Bradley B."/>
            <person name="Brettin T.S."/>
            <person name="Brinkac L.M."/>
            <person name="Bruce D."/>
            <person name="Creasy T."/>
            <person name="Daugherty S.C."/>
            <person name="Davidsen T.M."/>
            <person name="DeBoy R.T."/>
            <person name="Detter J.C."/>
            <person name="Dodson R.J."/>
            <person name="Durkin A.S."/>
            <person name="Ganapathy A."/>
            <person name="Gwinn-Giglio M."/>
            <person name="Han C.S."/>
            <person name="Khouri H."/>
            <person name="Kiss H."/>
            <person name="Kothari S.P."/>
            <person name="Madupu R."/>
            <person name="Nelson K.E."/>
            <person name="Nelson W.C."/>
            <person name="Paulsen I."/>
            <person name="Penn K."/>
            <person name="Ren Q."/>
            <person name="Rosovitz M.J."/>
            <person name="Selengut J.D."/>
            <person name="Shrivastava S."/>
            <person name="Sullivan S.A."/>
            <person name="Tapia R."/>
            <person name="Thompson L.S."/>
            <person name="Watkins K.L."/>
            <person name="Yang Q."/>
            <person name="Yu C."/>
            <person name="Zafar N."/>
            <person name="Zhou L."/>
            <person name="Kuske C.R."/>
        </authorList>
    </citation>
    <scope>NUCLEOTIDE SEQUENCE [LARGE SCALE GENOMIC DNA]</scope>
    <source>
        <strain evidence="4 5">Ellin345</strain>
    </source>
</reference>
<evidence type="ECO:0000313" key="5">
    <source>
        <dbReference type="Proteomes" id="UP000002432"/>
    </source>
</evidence>
<name>Q1ISY5_KORVE</name>
<feature type="domain" description="Phospholipase C/D" evidence="3">
    <location>
        <begin position="28"/>
        <end position="206"/>
    </location>
</feature>
<dbReference type="RefSeq" id="WP_011521817.1">
    <property type="nucleotide sequence ID" value="NC_008009.1"/>
</dbReference>
<dbReference type="eggNOG" id="ENOG502Z7M7">
    <property type="taxonomic scope" value="Bacteria"/>
</dbReference>
<dbReference type="Proteomes" id="UP000002432">
    <property type="component" value="Chromosome"/>
</dbReference>
<feature type="compositionally biased region" description="Polar residues" evidence="1">
    <location>
        <begin position="417"/>
        <end position="426"/>
    </location>
</feature>
<protein>
    <recommendedName>
        <fullName evidence="3">Phospholipase C/D domain-containing protein</fullName>
    </recommendedName>
</protein>
<dbReference type="EnsemblBacteria" id="ABF40015">
    <property type="protein sequence ID" value="ABF40015"/>
    <property type="gene ID" value="Acid345_1012"/>
</dbReference>
<sequence length="426" mass="47972">MPRLLRLCSVYLILLALCPPTSAYSVLTHEEVIDLAWDHDIVPLIKARFPDATDDDLKEAHAYAYGGAVIQDLGYYPFGNRTFSDLVHYVRSGDFVVNLINESDSINEYAFALGALAHYASDITGHPIVNQAVAIEFPKLRAKYGRVVTYAEDHSAHLEVEFGFDVSQVAKGRYAPQSYHDFIGFEVSKPLLERAFKDTYGIEITSVITHEDLALGTYRRSVSKIIPEMTRVAVASREDEMKKEIPDYNRQKFLYRLSRAQYEKQWGKQYQKPGAGARILAVVLKIFPHIGPFRGLAYKNPTPQTQDLYFKSVNSTYDYYTQLTEQLRNGEVTLHAMDLDTGKPTRPGEYSLSDSTYAELVNRLTSQDNAEITPDLREALLTYFSDHDGKPVALKDPKKQAQLESDLQKLKAAPPQSAAQTTSSSH</sequence>
<dbReference type="InterPro" id="IPR029002">
    <property type="entry name" value="PLPC/GPLD1"/>
</dbReference>
<dbReference type="Pfam" id="PF00882">
    <property type="entry name" value="Zn_dep_PLPC"/>
    <property type="match status" value="1"/>
</dbReference>
<dbReference type="EMBL" id="CP000360">
    <property type="protein sequence ID" value="ABF40015.1"/>
    <property type="molecule type" value="Genomic_DNA"/>
</dbReference>
<evidence type="ECO:0000259" key="3">
    <source>
        <dbReference type="Pfam" id="PF00882"/>
    </source>
</evidence>
<evidence type="ECO:0000256" key="1">
    <source>
        <dbReference type="SAM" id="MobiDB-lite"/>
    </source>
</evidence>
<organism evidence="4 5">
    <name type="scientific">Koribacter versatilis (strain Ellin345)</name>
    <dbReference type="NCBI Taxonomy" id="204669"/>
    <lineage>
        <taxon>Bacteria</taxon>
        <taxon>Pseudomonadati</taxon>
        <taxon>Acidobacteriota</taxon>
        <taxon>Terriglobia</taxon>
        <taxon>Terriglobales</taxon>
        <taxon>Candidatus Korobacteraceae</taxon>
        <taxon>Candidatus Korobacter</taxon>
    </lineage>
</organism>
<accession>Q1ISY5</accession>
<dbReference type="HOGENOM" id="CLU_559923_0_0_0"/>
<keyword evidence="5" id="KW-1185">Reference proteome</keyword>
<feature type="compositionally biased region" description="Basic and acidic residues" evidence="1">
    <location>
        <begin position="388"/>
        <end position="409"/>
    </location>
</feature>
<feature type="region of interest" description="Disordered" evidence="1">
    <location>
        <begin position="388"/>
        <end position="426"/>
    </location>
</feature>
<gene>
    <name evidence="4" type="ordered locus">Acid345_1012</name>
</gene>
<feature type="chain" id="PRO_5004191242" description="Phospholipase C/D domain-containing protein" evidence="2">
    <location>
        <begin position="24"/>
        <end position="426"/>
    </location>
</feature>
<feature type="signal peptide" evidence="2">
    <location>
        <begin position="1"/>
        <end position="23"/>
    </location>
</feature>
<dbReference type="STRING" id="204669.Acid345_1012"/>
<evidence type="ECO:0000313" key="4">
    <source>
        <dbReference type="EMBL" id="ABF40015.1"/>
    </source>
</evidence>
<evidence type="ECO:0000256" key="2">
    <source>
        <dbReference type="SAM" id="SignalP"/>
    </source>
</evidence>
<proteinExistence type="predicted"/>
<keyword evidence="2" id="KW-0732">Signal</keyword>
<dbReference type="AlphaFoldDB" id="Q1ISY5"/>